<comment type="caution">
    <text evidence="1">The sequence shown here is derived from an EMBL/GenBank/DDBJ whole genome shotgun (WGS) entry which is preliminary data.</text>
</comment>
<dbReference type="AlphaFoldDB" id="A0A6N8SJB7"/>
<evidence type="ECO:0000313" key="2">
    <source>
        <dbReference type="Proteomes" id="UP000435802"/>
    </source>
</evidence>
<dbReference type="EMBL" id="WUMK01000011">
    <property type="protein sequence ID" value="MXN48577.1"/>
    <property type="molecule type" value="Genomic_DNA"/>
</dbReference>
<dbReference type="Proteomes" id="UP000435802">
    <property type="component" value="Unassembled WGS sequence"/>
</dbReference>
<sequence length="60" mass="7183">MQHLDKKRSKPSVKVFDVIAYCRSHNIDERETRKLVLIVGRFASRLEIQMNLTKRPARFR</sequence>
<protein>
    <submittedName>
        <fullName evidence="1">Uncharacterized protein</fullName>
    </submittedName>
</protein>
<keyword evidence="2" id="KW-1185">Reference proteome</keyword>
<dbReference type="OrthoDB" id="8420954at2"/>
<evidence type="ECO:0000313" key="1">
    <source>
        <dbReference type="EMBL" id="MXN48577.1"/>
    </source>
</evidence>
<dbReference type="RefSeq" id="WP_130520302.1">
    <property type="nucleotide sequence ID" value="NZ_JAODWE010000003.1"/>
</dbReference>
<reference evidence="1 2" key="1">
    <citation type="submission" date="2019-12" db="EMBL/GenBank/DDBJ databases">
        <title>Shinella kummerowiae sp. nov., a symbiotic bacterium isolated from root nodules of the herbal legume Kummerowia stipulacea.</title>
        <authorList>
            <person name="Gao J."/>
        </authorList>
    </citation>
    <scope>NUCLEOTIDE SEQUENCE [LARGE SCALE GENOMIC DNA]</scope>
    <source>
        <strain evidence="1 2">CCBAU 25048</strain>
    </source>
</reference>
<gene>
    <name evidence="1" type="ORF">GR138_25535</name>
</gene>
<accession>A0A6N8SJB7</accession>
<name>A0A6N8SJB7_9HYPH</name>
<proteinExistence type="predicted"/>
<organism evidence="1 2">
    <name type="scientific">Shinella kummerowiae</name>
    <dbReference type="NCBI Taxonomy" id="417745"/>
    <lineage>
        <taxon>Bacteria</taxon>
        <taxon>Pseudomonadati</taxon>
        <taxon>Pseudomonadota</taxon>
        <taxon>Alphaproteobacteria</taxon>
        <taxon>Hyphomicrobiales</taxon>
        <taxon>Rhizobiaceae</taxon>
        <taxon>Shinella</taxon>
    </lineage>
</organism>